<keyword evidence="2" id="KW-0732">Signal</keyword>
<evidence type="ECO:0000256" key="2">
    <source>
        <dbReference type="SAM" id="SignalP"/>
    </source>
</evidence>
<dbReference type="InterPro" id="IPR018946">
    <property type="entry name" value="PhoD-like_MPP"/>
</dbReference>
<dbReference type="Pfam" id="PF09423">
    <property type="entry name" value="PhoD"/>
    <property type="match status" value="1"/>
</dbReference>
<dbReference type="PANTHER" id="PTHR33987:SF1">
    <property type="entry name" value="CALCINEURIN-LIKE METALLO-PHOSPHOESTERASE SUPERFAMILY PROTEIN"/>
    <property type="match status" value="1"/>
</dbReference>
<feature type="chain" id="PRO_5035862665" description="PhoD-like phosphatase metallophosphatase domain-containing protein" evidence="2">
    <location>
        <begin position="16"/>
        <end position="399"/>
    </location>
</feature>
<dbReference type="PANTHER" id="PTHR33987">
    <property type="entry name" value="CALCINEURIN-LIKE METALLO-PHOSPHOESTERASE SUPERFAMILY PROTEIN"/>
    <property type="match status" value="1"/>
</dbReference>
<dbReference type="Proteomes" id="UP000689195">
    <property type="component" value="Unassembled WGS sequence"/>
</dbReference>
<comment type="caution">
    <text evidence="4">The sequence shown here is derived from an EMBL/GenBank/DDBJ whole genome shotgun (WGS) entry which is preliminary data.</text>
</comment>
<organism evidence="4 5">
    <name type="scientific">Paramecium pentaurelia</name>
    <dbReference type="NCBI Taxonomy" id="43138"/>
    <lineage>
        <taxon>Eukaryota</taxon>
        <taxon>Sar</taxon>
        <taxon>Alveolata</taxon>
        <taxon>Ciliophora</taxon>
        <taxon>Intramacronucleata</taxon>
        <taxon>Oligohymenophorea</taxon>
        <taxon>Peniculida</taxon>
        <taxon>Parameciidae</taxon>
        <taxon>Paramecium</taxon>
    </lineage>
</organism>
<feature type="domain" description="PhoD-like phosphatase metallophosphatase" evidence="3">
    <location>
        <begin position="19"/>
        <end position="299"/>
    </location>
</feature>
<feature type="signal peptide" evidence="2">
    <location>
        <begin position="1"/>
        <end position="15"/>
    </location>
</feature>
<dbReference type="AlphaFoldDB" id="A0A8S1TN73"/>
<dbReference type="OrthoDB" id="10266805at2759"/>
<keyword evidence="1" id="KW-1133">Transmembrane helix</keyword>
<keyword evidence="1" id="KW-0812">Transmembrane</keyword>
<gene>
    <name evidence="4" type="ORF">PPENT_87.1.T0240218</name>
</gene>
<evidence type="ECO:0000256" key="1">
    <source>
        <dbReference type="SAM" id="Phobius"/>
    </source>
</evidence>
<evidence type="ECO:0000259" key="3">
    <source>
        <dbReference type="Pfam" id="PF09423"/>
    </source>
</evidence>
<evidence type="ECO:0000313" key="5">
    <source>
        <dbReference type="Proteomes" id="UP000689195"/>
    </source>
</evidence>
<accession>A0A8S1TN73</accession>
<evidence type="ECO:0000313" key="4">
    <source>
        <dbReference type="EMBL" id="CAD8153433.1"/>
    </source>
</evidence>
<name>A0A8S1TN73_9CILI</name>
<keyword evidence="1" id="KW-0472">Membrane</keyword>
<protein>
    <recommendedName>
        <fullName evidence="3">PhoD-like phosphatase metallophosphatase domain-containing protein</fullName>
    </recommendedName>
</protein>
<dbReference type="EMBL" id="CAJJDO010000024">
    <property type="protein sequence ID" value="CAD8153433.1"/>
    <property type="molecule type" value="Genomic_DNA"/>
</dbReference>
<keyword evidence="5" id="KW-1185">Reference proteome</keyword>
<proteinExistence type="predicted"/>
<feature type="transmembrane region" description="Helical" evidence="1">
    <location>
        <begin position="363"/>
        <end position="386"/>
    </location>
</feature>
<sequence>MYFILILFFFDQIKSQKIAFGSCYNYEDPESLIFFEIAKHKPDTFVWLGDAAYVTSKTSQNRRMSELNETIIEYKFNLTKYNPGYQKLLNTTQINGVWDDHDYNERDGIYSNPVKEMTRQLFLNFLDVRIDDERRFKKDGIYYSFKLKNTKIILLDVRWNRNPEQQDVLGQNQWIWLENELQDNEVDLFIIGSGSQILPNDRLFIDVWYLSSRNKLLSILKGKNVLLMTGDVHFAEILQDPCTNIIEVCSSGLSYGSHYRNILRGLFEFFAEIFQPDTYSQYYERFADKNYAIIDIDEKKISIYNESSLLYQVDFNKTTSIKCEDLESTPLIFKYFWNFKDKFNAFFSMLLFYQIVKALKLCIILLVLIILCVFGILKFFGLSIIIKRKTNEKIKQKNE</sequence>
<dbReference type="CDD" id="cd07389">
    <property type="entry name" value="MPP_PhoD"/>
    <property type="match status" value="1"/>
</dbReference>
<reference evidence="4" key="1">
    <citation type="submission" date="2021-01" db="EMBL/GenBank/DDBJ databases">
        <authorList>
            <consortium name="Genoscope - CEA"/>
            <person name="William W."/>
        </authorList>
    </citation>
    <scope>NUCLEOTIDE SEQUENCE</scope>
</reference>